<dbReference type="Pfam" id="PF14150">
    <property type="entry name" value="YesK"/>
    <property type="match status" value="1"/>
</dbReference>
<feature type="transmembrane region" description="Helical" evidence="1">
    <location>
        <begin position="60"/>
        <end position="80"/>
    </location>
</feature>
<evidence type="ECO:0000313" key="2">
    <source>
        <dbReference type="EMBL" id="KOO37503.1"/>
    </source>
</evidence>
<protein>
    <recommendedName>
        <fullName evidence="3">YesK-like protein</fullName>
    </recommendedName>
</protein>
<name>A0A0M0KGH3_ALKHA</name>
<proteinExistence type="predicted"/>
<feature type="transmembrane region" description="Helical" evidence="1">
    <location>
        <begin position="32"/>
        <end position="54"/>
    </location>
</feature>
<dbReference type="EMBL" id="LILD01000001">
    <property type="protein sequence ID" value="KOO37503.1"/>
    <property type="molecule type" value="Genomic_DNA"/>
</dbReference>
<dbReference type="GeneID" id="87599588"/>
<reference evidence="2" key="1">
    <citation type="submission" date="2015-08" db="EMBL/GenBank/DDBJ databases">
        <title>Complete DNA Sequence of Pseudomonas syringae pv. actinidiae, the Causal Agent of Kiwifruit Canker Disease.</title>
        <authorList>
            <person name="Rikkerink E.H.A."/>
            <person name="Fineran P.C."/>
        </authorList>
    </citation>
    <scope>NUCLEOTIDE SEQUENCE</scope>
    <source>
        <strain evidence="2">DSM 13666</strain>
    </source>
</reference>
<sequence length="86" mass="9180">MEYFFLIGAVVVVAVYVLASILAKKSPSKKHYVLPGVILTVVSLALAVTMYFTGTDGWSSIGYGILFVFVAVASLLGTILGKKFAF</sequence>
<evidence type="ECO:0000256" key="1">
    <source>
        <dbReference type="SAM" id="Phobius"/>
    </source>
</evidence>
<dbReference type="PATRIC" id="fig|136160.3.peg.296"/>
<organism evidence="2">
    <name type="scientific">Halalkalibacterium halodurans</name>
    <name type="common">Bacillus halodurans</name>
    <dbReference type="NCBI Taxonomy" id="86665"/>
    <lineage>
        <taxon>Bacteria</taxon>
        <taxon>Bacillati</taxon>
        <taxon>Bacillota</taxon>
        <taxon>Bacilli</taxon>
        <taxon>Bacillales</taxon>
        <taxon>Bacillaceae</taxon>
        <taxon>Halalkalibacterium (ex Joshi et al. 2022)</taxon>
    </lineage>
</organism>
<comment type="caution">
    <text evidence="2">The sequence shown here is derived from an EMBL/GenBank/DDBJ whole genome shotgun (WGS) entry which is preliminary data.</text>
</comment>
<keyword evidence="1" id="KW-0472">Membrane</keyword>
<accession>A0A0M0KGH3</accession>
<dbReference type="InterPro" id="IPR025434">
    <property type="entry name" value="YesK-like"/>
</dbReference>
<keyword evidence="1" id="KW-1133">Transmembrane helix</keyword>
<keyword evidence="1" id="KW-0812">Transmembrane</keyword>
<dbReference type="RefSeq" id="WP_053430094.1">
    <property type="nucleotide sequence ID" value="NZ_CP040441.1"/>
</dbReference>
<dbReference type="AlphaFoldDB" id="A0A0M0KGH3"/>
<gene>
    <name evidence="2" type="ORF">AMD02_00585</name>
</gene>
<evidence type="ECO:0008006" key="3">
    <source>
        <dbReference type="Google" id="ProtNLM"/>
    </source>
</evidence>
<feature type="transmembrane region" description="Helical" evidence="1">
    <location>
        <begin position="6"/>
        <end position="23"/>
    </location>
</feature>